<comment type="caution">
    <text evidence="2">The sequence shown here is derived from an EMBL/GenBank/DDBJ whole genome shotgun (WGS) entry which is preliminary data.</text>
</comment>
<dbReference type="AlphaFoldDB" id="A0A7K0JZP6"/>
<accession>A0A7K0JZP6</accession>
<gene>
    <name evidence="2" type="ORF">FYJ63_00320</name>
</gene>
<evidence type="ECO:0000313" key="2">
    <source>
        <dbReference type="EMBL" id="MST48716.1"/>
    </source>
</evidence>
<name>A0A7K0JZP6_9ACTO</name>
<sequence length="201" mass="20023">MPRKKNGAKEKAILNQMGAKTATISAGVTAAAATREVRGETASATEIAVVSKAASKVKAVAAASAESEINAGAQATARIVTTGVTVAVATVKTFEKGKTGVLAKVRVREDAIAARDGLMTALEVTASRNVASETTGIPEATGLSTVGATADLTVAVAREVSSDATAEIAATAVTTDVPVLLNPSADKVPPDVPATSTFPPP</sequence>
<evidence type="ECO:0000313" key="3">
    <source>
        <dbReference type="Proteomes" id="UP000442535"/>
    </source>
</evidence>
<dbReference type="Proteomes" id="UP000442535">
    <property type="component" value="Unassembled WGS sequence"/>
</dbReference>
<dbReference type="RefSeq" id="WP_154542656.1">
    <property type="nucleotide sequence ID" value="NZ_VUMY01000001.1"/>
</dbReference>
<dbReference type="EMBL" id="VUMY01000001">
    <property type="protein sequence ID" value="MST48716.1"/>
    <property type="molecule type" value="Genomic_DNA"/>
</dbReference>
<keyword evidence="3" id="KW-1185">Reference proteome</keyword>
<reference evidence="2 3" key="1">
    <citation type="submission" date="2019-08" db="EMBL/GenBank/DDBJ databases">
        <title>In-depth cultivation of the pig gut microbiome towards novel bacterial diversity and tailored functional studies.</title>
        <authorList>
            <person name="Wylensek D."/>
            <person name="Hitch T.C.A."/>
            <person name="Clavel T."/>
        </authorList>
    </citation>
    <scope>NUCLEOTIDE SEQUENCE [LARGE SCALE GENOMIC DNA]</scope>
    <source>
        <strain evidence="2 3">RF-GAM-744-WT-7</strain>
    </source>
</reference>
<proteinExistence type="predicted"/>
<evidence type="ECO:0000256" key="1">
    <source>
        <dbReference type="SAM" id="MobiDB-lite"/>
    </source>
</evidence>
<organism evidence="2 3">
    <name type="scientific">Mobiluncus porci</name>
    <dbReference type="NCBI Taxonomy" id="2652278"/>
    <lineage>
        <taxon>Bacteria</taxon>
        <taxon>Bacillati</taxon>
        <taxon>Actinomycetota</taxon>
        <taxon>Actinomycetes</taxon>
        <taxon>Actinomycetales</taxon>
        <taxon>Actinomycetaceae</taxon>
        <taxon>Mobiluncus</taxon>
    </lineage>
</organism>
<protein>
    <submittedName>
        <fullName evidence="2">Uncharacterized protein</fullName>
    </submittedName>
</protein>
<feature type="region of interest" description="Disordered" evidence="1">
    <location>
        <begin position="182"/>
        <end position="201"/>
    </location>
</feature>